<keyword evidence="3" id="KW-1185">Reference proteome</keyword>
<dbReference type="Gene3D" id="1.20.1280.50">
    <property type="match status" value="1"/>
</dbReference>
<dbReference type="InterPro" id="IPR036047">
    <property type="entry name" value="F-box-like_dom_sf"/>
</dbReference>
<dbReference type="CDD" id="cd22157">
    <property type="entry name" value="F-box_AtFBW1-like"/>
    <property type="match status" value="1"/>
</dbReference>
<dbReference type="InterPro" id="IPR006527">
    <property type="entry name" value="F-box-assoc_dom_typ1"/>
</dbReference>
<evidence type="ECO:0000313" key="3">
    <source>
        <dbReference type="Proteomes" id="UP000187203"/>
    </source>
</evidence>
<dbReference type="SMART" id="SM00256">
    <property type="entry name" value="FBOX"/>
    <property type="match status" value="1"/>
</dbReference>
<organism evidence="2 3">
    <name type="scientific">Corchorus olitorius</name>
    <dbReference type="NCBI Taxonomy" id="93759"/>
    <lineage>
        <taxon>Eukaryota</taxon>
        <taxon>Viridiplantae</taxon>
        <taxon>Streptophyta</taxon>
        <taxon>Embryophyta</taxon>
        <taxon>Tracheophyta</taxon>
        <taxon>Spermatophyta</taxon>
        <taxon>Magnoliopsida</taxon>
        <taxon>eudicotyledons</taxon>
        <taxon>Gunneridae</taxon>
        <taxon>Pentapetalae</taxon>
        <taxon>rosids</taxon>
        <taxon>malvids</taxon>
        <taxon>Malvales</taxon>
        <taxon>Malvaceae</taxon>
        <taxon>Grewioideae</taxon>
        <taxon>Apeibeae</taxon>
        <taxon>Corchorus</taxon>
    </lineage>
</organism>
<dbReference type="Proteomes" id="UP000187203">
    <property type="component" value="Unassembled WGS sequence"/>
</dbReference>
<sequence length="390" mass="45554">MRASENGSSSKGKEAKIEMLLTDLPTGIIMEILSWLPLKSIFKCRCVCKTWLQIISENPHFAKLHLSRSTISILIHNEKPEREAEYLRLYQVVQALDSGFIQIEETIFRPRLNLPDSPFDLVNSCNGLVLLRGNERKLVYVCNLVLDECITIKVPEEDNRHSIAFCFGFSVKTNQYKVVQTFFYGEPGEDFKAELYTVGTGSWRSLGNAPFCLNLGYTCFNTFLHGAYHWVECLNLHVSDEIIVCFDFENDMFREFPLPTQIKPKASDHLKLGVIEDSLYACCYHNDDSYQFDIWVMKDYGVKESWTKQFRIKHTFLSHTYFDYYYPLMLLKNGRMLISYNDSDVVCYNLKRKRFIETNIYAKRNYFFMIAYTPCFISLKDVARGEQILR</sequence>
<dbReference type="InterPro" id="IPR001810">
    <property type="entry name" value="F-box_dom"/>
</dbReference>
<protein>
    <recommendedName>
        <fullName evidence="1">F-box domain-containing protein</fullName>
    </recommendedName>
</protein>
<dbReference type="NCBIfam" id="TIGR01640">
    <property type="entry name" value="F_box_assoc_1"/>
    <property type="match status" value="1"/>
</dbReference>
<feature type="domain" description="F-box" evidence="1">
    <location>
        <begin position="18"/>
        <end position="64"/>
    </location>
</feature>
<dbReference type="EMBL" id="AWUE01022473">
    <property type="protein sequence ID" value="OMO57924.1"/>
    <property type="molecule type" value="Genomic_DNA"/>
</dbReference>
<reference evidence="3" key="1">
    <citation type="submission" date="2013-09" db="EMBL/GenBank/DDBJ databases">
        <title>Corchorus olitorius genome sequencing.</title>
        <authorList>
            <person name="Alam M."/>
            <person name="Haque M.S."/>
            <person name="Islam M.S."/>
            <person name="Emdad E.M."/>
            <person name="Islam M.M."/>
            <person name="Ahmed B."/>
            <person name="Halim A."/>
            <person name="Hossen Q.M.M."/>
            <person name="Hossain M.Z."/>
            <person name="Ahmed R."/>
            <person name="Khan M.M."/>
            <person name="Islam R."/>
            <person name="Rashid M.M."/>
            <person name="Khan S.A."/>
            <person name="Rahman M.S."/>
            <person name="Alam M."/>
            <person name="Yahiya A.S."/>
            <person name="Khan M.S."/>
            <person name="Azam M.S."/>
            <person name="Haque T."/>
            <person name="Lashkar M.Z.H."/>
            <person name="Akhand A.I."/>
            <person name="Morshed G."/>
            <person name="Roy S."/>
            <person name="Uddin K.S."/>
            <person name="Rabeya T."/>
            <person name="Hossain A.S."/>
            <person name="Chowdhury A."/>
            <person name="Snigdha A.R."/>
            <person name="Mortoza M.S."/>
            <person name="Matin S.A."/>
            <person name="Hoque S.M.E."/>
            <person name="Islam M.K."/>
            <person name="Roy D.K."/>
            <person name="Haider R."/>
            <person name="Moosa M.M."/>
            <person name="Elias S.M."/>
            <person name="Hasan A.M."/>
            <person name="Jahan S."/>
            <person name="Shafiuddin M."/>
            <person name="Mahmood N."/>
            <person name="Shommy N.S."/>
        </authorList>
    </citation>
    <scope>NUCLEOTIDE SEQUENCE [LARGE SCALE GENOMIC DNA]</scope>
    <source>
        <strain evidence="3">cv. O-4</strain>
    </source>
</reference>
<dbReference type="SUPFAM" id="SSF50965">
    <property type="entry name" value="Galactose oxidase, central domain"/>
    <property type="match status" value="1"/>
</dbReference>
<dbReference type="InterPro" id="IPR011043">
    <property type="entry name" value="Gal_Oxase/kelch_b-propeller"/>
</dbReference>
<dbReference type="SUPFAM" id="SSF81383">
    <property type="entry name" value="F-box domain"/>
    <property type="match status" value="1"/>
</dbReference>
<dbReference type="STRING" id="93759.A0A1R3GIJ6"/>
<dbReference type="InterPro" id="IPR050796">
    <property type="entry name" value="SCF_F-box_component"/>
</dbReference>
<dbReference type="AlphaFoldDB" id="A0A1R3GIJ6"/>
<name>A0A1R3GIJ6_9ROSI</name>
<proteinExistence type="predicted"/>
<accession>A0A1R3GIJ6</accession>
<evidence type="ECO:0000259" key="1">
    <source>
        <dbReference type="PROSITE" id="PS50181"/>
    </source>
</evidence>
<comment type="caution">
    <text evidence="2">The sequence shown here is derived from an EMBL/GenBank/DDBJ whole genome shotgun (WGS) entry which is preliminary data.</text>
</comment>
<dbReference type="InterPro" id="IPR017451">
    <property type="entry name" value="F-box-assoc_interact_dom"/>
</dbReference>
<dbReference type="Pfam" id="PF07734">
    <property type="entry name" value="FBA_1"/>
    <property type="match status" value="1"/>
</dbReference>
<dbReference type="Pfam" id="PF00646">
    <property type="entry name" value="F-box"/>
    <property type="match status" value="1"/>
</dbReference>
<dbReference type="PANTHER" id="PTHR31672">
    <property type="entry name" value="BNACNNG10540D PROTEIN"/>
    <property type="match status" value="1"/>
</dbReference>
<gene>
    <name evidence="2" type="ORF">COLO4_34989</name>
</gene>
<evidence type="ECO:0000313" key="2">
    <source>
        <dbReference type="EMBL" id="OMO57924.1"/>
    </source>
</evidence>
<dbReference type="PROSITE" id="PS50181">
    <property type="entry name" value="FBOX"/>
    <property type="match status" value="1"/>
</dbReference>
<dbReference type="PANTHER" id="PTHR31672:SF13">
    <property type="entry name" value="F-BOX PROTEIN CPR30-LIKE"/>
    <property type="match status" value="1"/>
</dbReference>
<dbReference type="OrthoDB" id="610337at2759"/>